<dbReference type="SUPFAM" id="SSF89095">
    <property type="entry name" value="GatB/YqeY motif"/>
    <property type="match status" value="1"/>
</dbReference>
<evidence type="ECO:0000256" key="2">
    <source>
        <dbReference type="ARBA" id="ARBA00022741"/>
    </source>
</evidence>
<dbReference type="RefSeq" id="WP_373657412.1">
    <property type="nucleotide sequence ID" value="NZ_JBGUAW010000026.1"/>
</dbReference>
<protein>
    <recommendedName>
        <fullName evidence="6">Asn/Gln amidotransferase domain-containing protein</fullName>
    </recommendedName>
</protein>
<gene>
    <name evidence="7" type="ORF">ACERLL_17650</name>
</gene>
<evidence type="ECO:0000256" key="5">
    <source>
        <dbReference type="SAM" id="MobiDB-lite"/>
    </source>
</evidence>
<evidence type="ECO:0000313" key="8">
    <source>
        <dbReference type="Proteomes" id="UP001575181"/>
    </source>
</evidence>
<proteinExistence type="predicted"/>
<keyword evidence="1" id="KW-0436">Ligase</keyword>
<feature type="region of interest" description="Disordered" evidence="5">
    <location>
        <begin position="1"/>
        <end position="41"/>
    </location>
</feature>
<dbReference type="InterPro" id="IPR023168">
    <property type="entry name" value="GatB_Yqey_C_2"/>
</dbReference>
<dbReference type="InterPro" id="IPR018027">
    <property type="entry name" value="Asn/Gln_amidotransferase"/>
</dbReference>
<feature type="domain" description="Asn/Gln amidotransferase" evidence="6">
    <location>
        <begin position="3"/>
        <end position="36"/>
    </location>
</feature>
<feature type="compositionally biased region" description="Basic and acidic residues" evidence="5">
    <location>
        <begin position="32"/>
        <end position="41"/>
    </location>
</feature>
<dbReference type="EMBL" id="JBGUAW010000026">
    <property type="protein sequence ID" value="MFA9462622.1"/>
    <property type="molecule type" value="Genomic_DNA"/>
</dbReference>
<dbReference type="Proteomes" id="UP001575181">
    <property type="component" value="Unassembled WGS sequence"/>
</dbReference>
<organism evidence="7 8">
    <name type="scientific">Thiohalorhabdus methylotrophus</name>
    <dbReference type="NCBI Taxonomy" id="3242694"/>
    <lineage>
        <taxon>Bacteria</taxon>
        <taxon>Pseudomonadati</taxon>
        <taxon>Pseudomonadota</taxon>
        <taxon>Gammaproteobacteria</taxon>
        <taxon>Thiohalorhabdales</taxon>
        <taxon>Thiohalorhabdaceae</taxon>
        <taxon>Thiohalorhabdus</taxon>
    </lineage>
</organism>
<evidence type="ECO:0000256" key="4">
    <source>
        <dbReference type="ARBA" id="ARBA00022917"/>
    </source>
</evidence>
<evidence type="ECO:0000259" key="6">
    <source>
        <dbReference type="Pfam" id="PF02637"/>
    </source>
</evidence>
<dbReference type="InterPro" id="IPR003789">
    <property type="entry name" value="Asn/Gln_tRNA_amidoTrase-B-like"/>
</dbReference>
<keyword evidence="2" id="KW-0547">Nucleotide-binding</keyword>
<evidence type="ECO:0000256" key="1">
    <source>
        <dbReference type="ARBA" id="ARBA00022598"/>
    </source>
</evidence>
<sequence length="41" mass="4346">MPGKKKGPGLLGGKTMKKTGGKANPQQVNQIVREKLDARKG</sequence>
<dbReference type="Pfam" id="PF02637">
    <property type="entry name" value="GatB_Yqey"/>
    <property type="match status" value="1"/>
</dbReference>
<comment type="caution">
    <text evidence="7">The sequence shown here is derived from an EMBL/GenBank/DDBJ whole genome shotgun (WGS) entry which is preliminary data.</text>
</comment>
<dbReference type="Gene3D" id="1.10.10.410">
    <property type="match status" value="1"/>
</dbReference>
<keyword evidence="3" id="KW-0067">ATP-binding</keyword>
<accession>A0ABV4U0C4</accession>
<evidence type="ECO:0000256" key="3">
    <source>
        <dbReference type="ARBA" id="ARBA00022840"/>
    </source>
</evidence>
<keyword evidence="8" id="KW-1185">Reference proteome</keyword>
<reference evidence="7 8" key="1">
    <citation type="submission" date="2024-08" db="EMBL/GenBank/DDBJ databases">
        <title>Whole-genome sequencing of halo(alkali)philic microorganisms from hypersaline lakes.</title>
        <authorList>
            <person name="Sorokin D.Y."/>
            <person name="Merkel A.Y."/>
            <person name="Messina E."/>
            <person name="Yakimov M."/>
        </authorList>
    </citation>
    <scope>NUCLEOTIDE SEQUENCE [LARGE SCALE GENOMIC DNA]</scope>
    <source>
        <strain evidence="7 8">Cl-TMA</strain>
    </source>
</reference>
<name>A0ABV4U0C4_9GAMM</name>
<evidence type="ECO:0000313" key="7">
    <source>
        <dbReference type="EMBL" id="MFA9462622.1"/>
    </source>
</evidence>
<keyword evidence="4" id="KW-0648">Protein biosynthesis</keyword>